<dbReference type="PANTHER" id="PTHR42852">
    <property type="entry name" value="THIOL:DISULFIDE INTERCHANGE PROTEIN DSBE"/>
    <property type="match status" value="1"/>
</dbReference>
<dbReference type="InterPro" id="IPR013766">
    <property type="entry name" value="Thioredoxin_domain"/>
</dbReference>
<dbReference type="InterPro" id="IPR013740">
    <property type="entry name" value="Redoxin"/>
</dbReference>
<evidence type="ECO:0000256" key="4">
    <source>
        <dbReference type="SAM" id="SignalP"/>
    </source>
</evidence>
<dbReference type="InterPro" id="IPR036249">
    <property type="entry name" value="Thioredoxin-like_sf"/>
</dbReference>
<reference evidence="6 7" key="1">
    <citation type="submission" date="2017-02" db="EMBL/GenBank/DDBJ databases">
        <authorList>
            <person name="Peterson S.W."/>
        </authorList>
    </citation>
    <scope>NUCLEOTIDE SEQUENCE [LARGE SCALE GENOMIC DNA]</scope>
    <source>
        <strain evidence="6 7">DSM 18108</strain>
    </source>
</reference>
<dbReference type="Pfam" id="PF08534">
    <property type="entry name" value="Redoxin"/>
    <property type="match status" value="1"/>
</dbReference>
<dbReference type="Proteomes" id="UP000190166">
    <property type="component" value="Unassembled WGS sequence"/>
</dbReference>
<dbReference type="InterPro" id="IPR050553">
    <property type="entry name" value="Thioredoxin_ResA/DsbE_sf"/>
</dbReference>
<feature type="signal peptide" evidence="4">
    <location>
        <begin position="1"/>
        <end position="20"/>
    </location>
</feature>
<name>A0A1T5NDM7_9BACT</name>
<dbReference type="GO" id="GO:0030313">
    <property type="term" value="C:cell envelope"/>
    <property type="evidence" value="ECO:0007669"/>
    <property type="project" value="UniProtKB-SubCell"/>
</dbReference>
<keyword evidence="3" id="KW-0676">Redox-active center</keyword>
<evidence type="ECO:0000256" key="1">
    <source>
        <dbReference type="ARBA" id="ARBA00004196"/>
    </source>
</evidence>
<organism evidence="6 7">
    <name type="scientific">Chitinophaga ginsengisegetis</name>
    <dbReference type="NCBI Taxonomy" id="393003"/>
    <lineage>
        <taxon>Bacteria</taxon>
        <taxon>Pseudomonadati</taxon>
        <taxon>Bacteroidota</taxon>
        <taxon>Chitinophagia</taxon>
        <taxon>Chitinophagales</taxon>
        <taxon>Chitinophagaceae</taxon>
        <taxon>Chitinophaga</taxon>
    </lineage>
</organism>
<evidence type="ECO:0000259" key="5">
    <source>
        <dbReference type="PROSITE" id="PS51352"/>
    </source>
</evidence>
<evidence type="ECO:0000313" key="7">
    <source>
        <dbReference type="Proteomes" id="UP000190166"/>
    </source>
</evidence>
<dbReference type="SUPFAM" id="SSF52833">
    <property type="entry name" value="Thioredoxin-like"/>
    <property type="match status" value="1"/>
</dbReference>
<protein>
    <submittedName>
        <fullName evidence="6">Thiol-disulfide isomerase or thioredoxin</fullName>
    </submittedName>
</protein>
<dbReference type="InterPro" id="IPR017937">
    <property type="entry name" value="Thioredoxin_CS"/>
</dbReference>
<dbReference type="Gene3D" id="3.40.30.10">
    <property type="entry name" value="Glutaredoxin"/>
    <property type="match status" value="1"/>
</dbReference>
<dbReference type="PROSITE" id="PS00194">
    <property type="entry name" value="THIOREDOXIN_1"/>
    <property type="match status" value="1"/>
</dbReference>
<evidence type="ECO:0000313" key="6">
    <source>
        <dbReference type="EMBL" id="SKC98576.1"/>
    </source>
</evidence>
<feature type="chain" id="PRO_5010522058" evidence="4">
    <location>
        <begin position="21"/>
        <end position="598"/>
    </location>
</feature>
<proteinExistence type="predicted"/>
<feature type="domain" description="Thioredoxin" evidence="5">
    <location>
        <begin position="452"/>
        <end position="597"/>
    </location>
</feature>
<keyword evidence="4" id="KW-0732">Signal</keyword>
<sequence>MKKLTIIFLLAALAAGKIYAQQRVVISPEYPERGQTVTVTYDPTVPGAGIPATAAPVTLVFSYSNFYNLAWRMNMQRTGNKWTTSFVLADYTTFATFYLESGEATDKPAKDRHYEVAVYKNKVPVKDLALYKAYSLSAQMGKSPLLADKQAALYKEELKRYPDNYEAKLRLLTYEMNKATTTKEKERFRAEAHQVIADKFNSAPTTPGNMNKVTMGYLIIGENTRLDSIRRVVMERYPESGLGRDIMTGVVAKGKDTARQITFFENELKKETPENRESFMEMHEVLFRYYAVKKDSSKALYHARFMTTEKENPYKVITWQQVAQTLLDNTLALDTARSYAQRALDSVRSYPVGVIRHFPETGYIYPYADDSTRNAVYNKASRHLASLLGLIDLKQGLLAAADKHMEQAVDYYADKETLDNAEAYYQQTNNTAKLNQLQEFRKKILIEKVKKQRINRPAPLLNTFVDMKGQPVSAASLKGKIILIDFWATWCVPCMQEMPYLQRLYEQYKQHPDVVFMIANSGARNTLADAQGWSGNKKYTFPVYYNTDPAIGDKFKFNIIPASYLINKEGNIIFSNIGFEGPEVEEKLKQQLEILLHD</sequence>
<dbReference type="GO" id="GO:0016853">
    <property type="term" value="F:isomerase activity"/>
    <property type="evidence" value="ECO:0007669"/>
    <property type="project" value="UniProtKB-KW"/>
</dbReference>
<keyword evidence="7" id="KW-1185">Reference proteome</keyword>
<keyword evidence="2" id="KW-0201">Cytochrome c-type biogenesis</keyword>
<evidence type="ECO:0000256" key="2">
    <source>
        <dbReference type="ARBA" id="ARBA00022748"/>
    </source>
</evidence>
<evidence type="ECO:0000256" key="3">
    <source>
        <dbReference type="ARBA" id="ARBA00023284"/>
    </source>
</evidence>
<dbReference type="GO" id="GO:0017004">
    <property type="term" value="P:cytochrome complex assembly"/>
    <property type="evidence" value="ECO:0007669"/>
    <property type="project" value="UniProtKB-KW"/>
</dbReference>
<dbReference type="PANTHER" id="PTHR42852:SF17">
    <property type="entry name" value="THIOREDOXIN-LIKE PROTEIN HI_1115"/>
    <property type="match status" value="1"/>
</dbReference>
<dbReference type="GO" id="GO:0016491">
    <property type="term" value="F:oxidoreductase activity"/>
    <property type="evidence" value="ECO:0007669"/>
    <property type="project" value="InterPro"/>
</dbReference>
<comment type="subcellular location">
    <subcellularLocation>
        <location evidence="1">Cell envelope</location>
    </subcellularLocation>
</comment>
<accession>A0A1T5NDM7</accession>
<dbReference type="STRING" id="393003.SAMN05660461_1225"/>
<keyword evidence="6" id="KW-0413">Isomerase</keyword>
<dbReference type="AlphaFoldDB" id="A0A1T5NDM7"/>
<dbReference type="CDD" id="cd02966">
    <property type="entry name" value="TlpA_like_family"/>
    <property type="match status" value="1"/>
</dbReference>
<dbReference type="RefSeq" id="WP_079468503.1">
    <property type="nucleotide sequence ID" value="NZ_FUZZ01000001.1"/>
</dbReference>
<dbReference type="EMBL" id="FUZZ01000001">
    <property type="protein sequence ID" value="SKC98576.1"/>
    <property type="molecule type" value="Genomic_DNA"/>
</dbReference>
<gene>
    <name evidence="6" type="ORF">SAMN05660461_1225</name>
</gene>
<dbReference type="PROSITE" id="PS51352">
    <property type="entry name" value="THIOREDOXIN_2"/>
    <property type="match status" value="1"/>
</dbReference>